<comment type="cofactor">
    <cofactor evidence="1">
        <name>heme b</name>
        <dbReference type="ChEBI" id="CHEBI:60344"/>
    </cofactor>
</comment>
<dbReference type="SUPFAM" id="SSF48371">
    <property type="entry name" value="ARM repeat"/>
    <property type="match status" value="1"/>
</dbReference>
<dbReference type="GO" id="GO:0020037">
    <property type="term" value="F:heme binding"/>
    <property type="evidence" value="ECO:0007669"/>
    <property type="project" value="InterPro"/>
</dbReference>
<evidence type="ECO:0000259" key="17">
    <source>
        <dbReference type="PROSITE" id="PS01033"/>
    </source>
</evidence>
<keyword evidence="5" id="KW-0216">Detoxification</keyword>
<evidence type="ECO:0000256" key="11">
    <source>
        <dbReference type="ARBA" id="ARBA00023002"/>
    </source>
</evidence>
<dbReference type="PROSITE" id="PS51384">
    <property type="entry name" value="FAD_FR"/>
    <property type="match status" value="1"/>
</dbReference>
<dbReference type="STRING" id="177199.A0A420YKA6"/>
<comment type="catalytic activity">
    <reaction evidence="14">
        <text>2 nitric oxide + NADH + 2 O2 = 2 nitrate + NAD(+) + H(+)</text>
        <dbReference type="Rhea" id="RHEA:19469"/>
        <dbReference type="ChEBI" id="CHEBI:15378"/>
        <dbReference type="ChEBI" id="CHEBI:15379"/>
        <dbReference type="ChEBI" id="CHEBI:16480"/>
        <dbReference type="ChEBI" id="CHEBI:17632"/>
        <dbReference type="ChEBI" id="CHEBI:57540"/>
        <dbReference type="ChEBI" id="CHEBI:57945"/>
        <dbReference type="EC" id="1.14.12.17"/>
    </reaction>
</comment>
<keyword evidence="6" id="KW-0349">Heme</keyword>
<dbReference type="InterPro" id="IPR016024">
    <property type="entry name" value="ARM-type_fold"/>
</dbReference>
<keyword evidence="12" id="KW-0408">Iron</keyword>
<evidence type="ECO:0000256" key="14">
    <source>
        <dbReference type="ARBA" id="ARBA00048649"/>
    </source>
</evidence>
<evidence type="ECO:0000256" key="1">
    <source>
        <dbReference type="ARBA" id="ARBA00001970"/>
    </source>
</evidence>
<feature type="compositionally biased region" description="Polar residues" evidence="16">
    <location>
        <begin position="2063"/>
        <end position="2076"/>
    </location>
</feature>
<dbReference type="GO" id="GO:0009636">
    <property type="term" value="P:response to toxic substance"/>
    <property type="evidence" value="ECO:0007669"/>
    <property type="project" value="UniProtKB-KW"/>
</dbReference>
<reference evidence="19 20" key="1">
    <citation type="submission" date="2018-08" db="EMBL/GenBank/DDBJ databases">
        <title>Draft genome of the lignicolous fungus Coniochaeta pulveracea.</title>
        <authorList>
            <person name="Borstlap C.J."/>
            <person name="De Witt R.N."/>
            <person name="Botha A."/>
            <person name="Volschenk H."/>
        </authorList>
    </citation>
    <scope>NUCLEOTIDE SEQUENCE [LARGE SCALE GENOMIC DNA]</scope>
    <source>
        <strain evidence="19 20">CAB683</strain>
    </source>
</reference>
<dbReference type="PANTHER" id="PTHR43396:SF3">
    <property type="entry name" value="FLAVOHEMOPROTEIN"/>
    <property type="match status" value="1"/>
</dbReference>
<dbReference type="FunFam" id="1.10.490.10:FF:000003">
    <property type="entry name" value="Flavohemoprotein"/>
    <property type="match status" value="1"/>
</dbReference>
<dbReference type="GO" id="GO:0008941">
    <property type="term" value="F:nitric oxide dioxygenase NAD(P)H activity"/>
    <property type="evidence" value="ECO:0007669"/>
    <property type="project" value="UniProtKB-EC"/>
</dbReference>
<keyword evidence="7" id="KW-0285">Flavoprotein</keyword>
<dbReference type="GO" id="GO:0046872">
    <property type="term" value="F:metal ion binding"/>
    <property type="evidence" value="ECO:0007669"/>
    <property type="project" value="UniProtKB-KW"/>
</dbReference>
<feature type="region of interest" description="Disordered" evidence="16">
    <location>
        <begin position="1457"/>
        <end position="1654"/>
    </location>
</feature>
<dbReference type="SUPFAM" id="SSF63380">
    <property type="entry name" value="Riboflavin synthase domain-like"/>
    <property type="match status" value="1"/>
</dbReference>
<feature type="compositionally biased region" description="Low complexity" evidence="16">
    <location>
        <begin position="2132"/>
        <end position="2150"/>
    </location>
</feature>
<evidence type="ECO:0000256" key="9">
    <source>
        <dbReference type="ARBA" id="ARBA00022827"/>
    </source>
</evidence>
<evidence type="ECO:0000256" key="16">
    <source>
        <dbReference type="SAM" id="MobiDB-lite"/>
    </source>
</evidence>
<dbReference type="GO" id="GO:0046210">
    <property type="term" value="P:nitric oxide catabolic process"/>
    <property type="evidence" value="ECO:0007669"/>
    <property type="project" value="TreeGrafter"/>
</dbReference>
<evidence type="ECO:0000256" key="3">
    <source>
        <dbReference type="ARBA" id="ARBA00006401"/>
    </source>
</evidence>
<dbReference type="Gene3D" id="3.40.50.80">
    <property type="entry name" value="Nucleotide-binding domain of ferredoxin-NADP reductase (FNR) module"/>
    <property type="match status" value="1"/>
</dbReference>
<dbReference type="Pfam" id="PF00042">
    <property type="entry name" value="Globin"/>
    <property type="match status" value="1"/>
</dbReference>
<evidence type="ECO:0000256" key="5">
    <source>
        <dbReference type="ARBA" id="ARBA00022575"/>
    </source>
</evidence>
<dbReference type="InterPro" id="IPR017938">
    <property type="entry name" value="Riboflavin_synthase-like_b-brl"/>
</dbReference>
<dbReference type="InterPro" id="IPR009050">
    <property type="entry name" value="Globin-like_sf"/>
</dbReference>
<dbReference type="Pfam" id="PF12231">
    <property type="entry name" value="Rif1_N"/>
    <property type="match status" value="1"/>
</dbReference>
<feature type="domain" description="FAD-binding FR-type" evidence="18">
    <location>
        <begin position="149"/>
        <end position="268"/>
    </location>
</feature>
<dbReference type="OrthoDB" id="5399929at2759"/>
<feature type="compositionally biased region" description="Basic and acidic residues" evidence="16">
    <location>
        <begin position="1529"/>
        <end position="1540"/>
    </location>
</feature>
<feature type="region of interest" description="Disordered" evidence="16">
    <location>
        <begin position="1689"/>
        <end position="1712"/>
    </location>
</feature>
<keyword evidence="9" id="KW-0274">FAD</keyword>
<dbReference type="SUPFAM" id="SSF52343">
    <property type="entry name" value="Ferredoxin reductase-like, C-terminal NADP-linked domain"/>
    <property type="match status" value="1"/>
</dbReference>
<evidence type="ECO:0000256" key="15">
    <source>
        <dbReference type="ARBA" id="ARBA00049433"/>
    </source>
</evidence>
<evidence type="ECO:0000256" key="13">
    <source>
        <dbReference type="ARBA" id="ARBA00023027"/>
    </source>
</evidence>
<dbReference type="CDD" id="cd06184">
    <property type="entry name" value="flavohem_like_fad_nad_binding"/>
    <property type="match status" value="1"/>
</dbReference>
<dbReference type="Gene3D" id="2.40.30.10">
    <property type="entry name" value="Translation factors"/>
    <property type="match status" value="1"/>
</dbReference>
<evidence type="ECO:0000256" key="12">
    <source>
        <dbReference type="ARBA" id="ARBA00023004"/>
    </source>
</evidence>
<organism evidence="19 20">
    <name type="scientific">Coniochaeta pulveracea</name>
    <dbReference type="NCBI Taxonomy" id="177199"/>
    <lineage>
        <taxon>Eukaryota</taxon>
        <taxon>Fungi</taxon>
        <taxon>Dikarya</taxon>
        <taxon>Ascomycota</taxon>
        <taxon>Pezizomycotina</taxon>
        <taxon>Sordariomycetes</taxon>
        <taxon>Sordariomycetidae</taxon>
        <taxon>Coniochaetales</taxon>
        <taxon>Coniochaetaceae</taxon>
        <taxon>Coniochaeta</taxon>
    </lineage>
</organism>
<dbReference type="SUPFAM" id="SSF46458">
    <property type="entry name" value="Globin-like"/>
    <property type="match status" value="1"/>
</dbReference>
<dbReference type="InterPro" id="IPR001433">
    <property type="entry name" value="OxRdtase_FAD/NAD-bd"/>
</dbReference>
<feature type="region of interest" description="Disordered" evidence="16">
    <location>
        <begin position="2063"/>
        <end position="2174"/>
    </location>
</feature>
<proteinExistence type="inferred from homology"/>
<feature type="region of interest" description="Disordered" evidence="16">
    <location>
        <begin position="1972"/>
        <end position="2049"/>
    </location>
</feature>
<dbReference type="CDD" id="cd08922">
    <property type="entry name" value="FHb-globin"/>
    <property type="match status" value="1"/>
</dbReference>
<keyword evidence="20" id="KW-1185">Reference proteome</keyword>
<keyword evidence="11" id="KW-0560">Oxidoreductase</keyword>
<evidence type="ECO:0000313" key="19">
    <source>
        <dbReference type="EMBL" id="RKU48318.1"/>
    </source>
</evidence>
<feature type="compositionally biased region" description="Basic and acidic residues" evidence="16">
    <location>
        <begin position="2099"/>
        <end position="2109"/>
    </location>
</feature>
<gene>
    <name evidence="19" type="ORF">DL546_008114</name>
</gene>
<dbReference type="InterPro" id="IPR000971">
    <property type="entry name" value="Globin"/>
</dbReference>
<evidence type="ECO:0000256" key="7">
    <source>
        <dbReference type="ARBA" id="ARBA00022630"/>
    </source>
</evidence>
<accession>A0A420YKA6</accession>
<dbReference type="Gene3D" id="1.10.490.10">
    <property type="entry name" value="Globins"/>
    <property type="match status" value="1"/>
</dbReference>
<dbReference type="GO" id="GO:0071500">
    <property type="term" value="P:cellular response to nitrosative stress"/>
    <property type="evidence" value="ECO:0007669"/>
    <property type="project" value="TreeGrafter"/>
</dbReference>
<keyword evidence="8" id="KW-0479">Metal-binding</keyword>
<keyword evidence="10" id="KW-0521">NADP</keyword>
<dbReference type="Pfam" id="PF00175">
    <property type="entry name" value="NAD_binding_1"/>
    <property type="match status" value="1"/>
</dbReference>
<feature type="compositionally biased region" description="Basic and acidic residues" evidence="16">
    <location>
        <begin position="1582"/>
        <end position="1593"/>
    </location>
</feature>
<sequence length="2227" mass="246787">MALSYQETKIIKETIPVLQDHGEELATIFYKTMLTDRPDLNNYFNTVNQLNGRQPKALTSLILHYANNISFISEIVPKLEKVCQKHCSLGIQPEHYEIVGKYLIGAFGQILGPAMTQKVHDAWTKAYWTLARMMIGREVQLYKDFDKWTAYRKFKVTHKVEETDDIVSFHLAPVDGKRLPDFMPGQYVTVQVHVPQVGYQQSRQYALSDAPRPEHYRISIKRDQGSPFANSVSTAYFNPGLVSNYLIDSISAGDMLDVSHPAGEFHLDTRNGSSVPIVLVSAGVGMAPLMSILNFVASTQPNRSVSWIHGSKRQVPFEHHLENLERQMPNLRKKIFMTDIAAAPLAGVQTKKFDVRVDLAQVDREDLFLNHGGTEYYICGPEQFMFEMNEYLKGLGIQGDRVNFGLLIETEAQKQQLLAASNLHPTSSTIHTPPGANTPGSGISSSRRKRVGFSAQAQYQDPPVYIDGEPKKVPTPISLPSSTGKAIKSILKVTCGPNPLAPNTDLADCTGPNANLGIMLDSTIQHLAGADRDSRVDAYMMLIRALKASNNLPDRVALQEKMSLFMQFIQRDITAKTPAGSTDSSLVNQSLNLLVTFLNFPAIASTLTNDFAIYMIDHCIRSFEDPATSKEVARHLMQVITVQRFSVAKVMSLDRVGRLIASLHKIEEHLKGKSIDMARLHIYRKLVGQCRQAMVVHSDWLYDLFAAMLSELKDIRIYAINLGLEAGFTIGREKSISRKTMEIFNQTNEAEDKRYIELYTERLTAMVHSKADLGAVPQIWSVVMLFLRIPLDRWNQMGRWLKIIQLCFNSSDLRSKIEANAAWCRLGYLMLMDEKSLAKAHSIMTQPFKSQLRRKEATGKQAEEFRQSVLGGIRHLLYYTFRPNANLTLLDSHWDSCVKDLLTQMLDASTTAAYDGTNNAAAILAGLFDCTTPRVWKEERGTEKSVVEASELPAIDPKWVRRNAARVFELVEPIMLKNINDLNNTASPTYRLWRNLVHAVNSAAAKEIKVSLDTTLFVAQALNLLQKLWKQGPPEGDAKGFLKAVQTYLSVMVDSLGLLPFSEKHLSLDKEQRFVPIATPTHRPNKGRATKTPLKHLFSFLSTLPNGVPDDQKYYDFFSGVFSPFMANKNEKGRMELALELLSTIPTEARIPWAPWEFASEKLIQWLTYNNRQTTGSGSDIPIGHEYREYVRLVERGWRSTPGLPDSLWISLFHTIVSCVDDEAGEAGVAIVVIEPLAKMIDDLCSTEGQPLPTKVARWVDVLLSTAVQPRDRQAVDAARRRLWGSGPRSGSASFDTFDNLYKSANLVLEHAYKARGFADRDIASLLLKVGEFLERCNPQLVAKSLLALQSGLSPWIQDEHADSRPQTKEIVQAARLTWQKVCAVLSGYDRSQLQLDGLEPLLCAAFASKHIQVVNSAVELWNRVFEDTDEIQYPENLKRVLQDLCKRAGGLEIHLPGLEDSSLDPSSSKEPYFVDSQSQDEVQLPQLQTTKSSKRATPRTTPRPSSRPLSSHLSSPAVRASGHTSKKRSLDLTTHERLAKVAKRNTPTPKLRHDDSQIQFAPIEESSPVLQEEAESQALTDRQKEVRERQKETATIFKDIRSSPTRKAQASSRPPSAKASSPAAHLPEIRRAATPEPTRNLEEYVSSTPTPRRGLPVVLLCHDSDMADVPSSPPEPRRNPLLQEIQSRSASKTALDDWQFSSSPVGSPVPLRHTADVRAGHMEIDDDVLMSDVDVDLPTANDSHDQLEPELGESAALERIARESIIRDKSESPVDNSVVANVSEIPPEETAGEGSVADDSISKAAGPEINSVEEPSTPAGDRMNGYKETPELPSPAVAEPPSSTRSSRTRKNPRSSLSSQPSTRPATRATSSEKPKPTPPLKPTTRRASTRKAASTAGSFEYSELDDSSLQKLVVELDANVNSDEYEYRQVTESPAAVRKLNETPRRKRTKKSAEVDAEDCIVVSSPYKAAEEGGALSSIPETIPEEPEVVESSQVSHSTSLRSSRRKRKRGNAAALAAARKKKKSLRSQNANVQKEDEDAHATQESVDLSMSQPGFAMSFSSMAESVPESQLSAASDAMHDDGDAVAVLGETEDLEHEVRSQIEQEAARQTQESGADAMELEPGSEAAKKASAGASDDAAFETATEAAVEISDEPAQEATRAAPVQPQPESSSPFQKLIGFFRGGLEVLKSAALSRTETLQVEDMFMDVRRELIEAEVRGRAASS</sequence>
<comment type="catalytic activity">
    <reaction evidence="15">
        <text>2 nitric oxide + NADPH + 2 O2 = 2 nitrate + NADP(+) + H(+)</text>
        <dbReference type="Rhea" id="RHEA:19465"/>
        <dbReference type="ChEBI" id="CHEBI:15378"/>
        <dbReference type="ChEBI" id="CHEBI:15379"/>
        <dbReference type="ChEBI" id="CHEBI:16480"/>
        <dbReference type="ChEBI" id="CHEBI:17632"/>
        <dbReference type="ChEBI" id="CHEBI:57783"/>
        <dbReference type="ChEBI" id="CHEBI:58349"/>
        <dbReference type="EC" id="1.14.12.17"/>
    </reaction>
</comment>
<feature type="region of interest" description="Disordered" evidence="16">
    <location>
        <begin position="1933"/>
        <end position="1957"/>
    </location>
</feature>
<dbReference type="GO" id="GO:0019825">
    <property type="term" value="F:oxygen binding"/>
    <property type="evidence" value="ECO:0007669"/>
    <property type="project" value="InterPro"/>
</dbReference>
<feature type="compositionally biased region" description="Polar residues" evidence="16">
    <location>
        <begin position="1858"/>
        <end position="1871"/>
    </location>
</feature>
<evidence type="ECO:0000256" key="4">
    <source>
        <dbReference type="ARBA" id="ARBA00012229"/>
    </source>
</evidence>
<evidence type="ECO:0000256" key="8">
    <source>
        <dbReference type="ARBA" id="ARBA00022723"/>
    </source>
</evidence>
<dbReference type="InterPro" id="IPR039261">
    <property type="entry name" value="FNR_nucleotide-bd"/>
</dbReference>
<keyword evidence="13" id="KW-0520">NAD</keyword>
<dbReference type="FunFam" id="2.40.30.10:FF:000034">
    <property type="entry name" value="Flavohemoprotein"/>
    <property type="match status" value="1"/>
</dbReference>
<evidence type="ECO:0000256" key="10">
    <source>
        <dbReference type="ARBA" id="ARBA00022857"/>
    </source>
</evidence>
<feature type="region of interest" description="Disordered" evidence="16">
    <location>
        <begin position="1769"/>
        <end position="1910"/>
    </location>
</feature>
<feature type="compositionally biased region" description="Polar residues" evidence="16">
    <location>
        <begin position="1464"/>
        <end position="1492"/>
    </location>
</feature>
<dbReference type="PANTHER" id="PTHR43396">
    <property type="entry name" value="FLAVOHEMOPROTEIN"/>
    <property type="match status" value="1"/>
</dbReference>
<feature type="compositionally biased region" description="Low complexity" evidence="16">
    <location>
        <begin position="1607"/>
        <end position="1625"/>
    </location>
</feature>
<dbReference type="InterPro" id="IPR022031">
    <property type="entry name" value="Rif1_N"/>
</dbReference>
<dbReference type="InterPro" id="IPR017927">
    <property type="entry name" value="FAD-bd_FR_type"/>
</dbReference>
<evidence type="ECO:0000256" key="2">
    <source>
        <dbReference type="ARBA" id="ARBA00001974"/>
    </source>
</evidence>
<protein>
    <recommendedName>
        <fullName evidence="4">nitric oxide dioxygenase</fullName>
        <ecNumber evidence="4">1.14.12.17</ecNumber>
    </recommendedName>
</protein>
<evidence type="ECO:0000259" key="18">
    <source>
        <dbReference type="PROSITE" id="PS51384"/>
    </source>
</evidence>
<dbReference type="InterPro" id="IPR012292">
    <property type="entry name" value="Globin/Proto"/>
</dbReference>
<dbReference type="PROSITE" id="PS01033">
    <property type="entry name" value="GLOBIN"/>
    <property type="match status" value="1"/>
</dbReference>
<feature type="compositionally biased region" description="Low complexity" evidence="16">
    <location>
        <begin position="1992"/>
        <end position="2004"/>
    </location>
</feature>
<dbReference type="Proteomes" id="UP000275385">
    <property type="component" value="Unassembled WGS sequence"/>
</dbReference>
<dbReference type="EMBL" id="QVQW01000005">
    <property type="protein sequence ID" value="RKU48318.1"/>
    <property type="molecule type" value="Genomic_DNA"/>
</dbReference>
<comment type="similarity">
    <text evidence="3">In the C-terminal section; belongs to the flavoprotein pyridine nucleotide cytochrome reductase family.</text>
</comment>
<feature type="region of interest" description="Disordered" evidence="16">
    <location>
        <begin position="425"/>
        <end position="446"/>
    </location>
</feature>
<feature type="domain" description="Globin" evidence="17">
    <location>
        <begin position="2"/>
        <end position="139"/>
    </location>
</feature>
<evidence type="ECO:0000256" key="6">
    <source>
        <dbReference type="ARBA" id="ARBA00022617"/>
    </source>
</evidence>
<comment type="cofactor">
    <cofactor evidence="2">
        <name>FAD</name>
        <dbReference type="ChEBI" id="CHEBI:57692"/>
    </cofactor>
</comment>
<comment type="caution">
    <text evidence="19">The sequence shown here is derived from an EMBL/GenBank/DDBJ whole genome shotgun (WGS) entry which is preliminary data.</text>
</comment>
<dbReference type="GO" id="GO:0071949">
    <property type="term" value="F:FAD binding"/>
    <property type="evidence" value="ECO:0007669"/>
    <property type="project" value="TreeGrafter"/>
</dbReference>
<dbReference type="EC" id="1.14.12.17" evidence="4"/>
<name>A0A420YKA6_9PEZI</name>
<feature type="compositionally biased region" description="Low complexity" evidence="16">
    <location>
        <begin position="1499"/>
        <end position="1518"/>
    </location>
</feature>
<evidence type="ECO:0000313" key="20">
    <source>
        <dbReference type="Proteomes" id="UP000275385"/>
    </source>
</evidence>